<accession>B6HWV8</accession>
<evidence type="ECO:0000313" key="1">
    <source>
        <dbReference type="EMBL" id="CAP87077.1"/>
    </source>
</evidence>
<dbReference type="VEuPathDB" id="FungiDB:PCH_Pc24g01690"/>
<reference evidence="1 2" key="1">
    <citation type="journal article" date="2008" name="Nat. Biotechnol.">
        <title>Genome sequencing and analysis of the filamentous fungus Penicillium chrysogenum.</title>
        <authorList>
            <person name="van den Berg M.A."/>
            <person name="Albang R."/>
            <person name="Albermann K."/>
            <person name="Badger J.H."/>
            <person name="Daran J.-M."/>
            <person name="Driessen A.J.M."/>
            <person name="Garcia-Estrada C."/>
            <person name="Fedorova N.D."/>
            <person name="Harris D.M."/>
            <person name="Heijne W.H.M."/>
            <person name="Joardar V.S."/>
            <person name="Kiel J.A.K.W."/>
            <person name="Kovalchuk A."/>
            <person name="Martin J.F."/>
            <person name="Nierman W.C."/>
            <person name="Nijland J.G."/>
            <person name="Pronk J.T."/>
            <person name="Roubos J.A."/>
            <person name="van der Klei I.J."/>
            <person name="van Peij N.N.M.E."/>
            <person name="Veenhuis M."/>
            <person name="von Doehren H."/>
            <person name="Wagner C."/>
            <person name="Wortman J.R."/>
            <person name="Bovenberg R.A.L."/>
        </authorList>
    </citation>
    <scope>NUCLEOTIDE SEQUENCE [LARGE SCALE GENOMIC DNA]</scope>
    <source>
        <strain evidence="2">ATCC 28089 / DSM 1075 / NRRL 1951 / Wisconsin 54-1255</strain>
    </source>
</reference>
<proteinExistence type="predicted"/>
<gene>
    <name evidence="1" type="ORF">Pc24g01690</name>
    <name evidence="1" type="ORF">PCH_Pc24g01690</name>
</gene>
<organism evidence="1 2">
    <name type="scientific">Penicillium rubens (strain ATCC 28089 / DSM 1075 / NRRL 1951 / Wisconsin 54-1255)</name>
    <name type="common">Penicillium chrysogenum</name>
    <dbReference type="NCBI Taxonomy" id="500485"/>
    <lineage>
        <taxon>Eukaryota</taxon>
        <taxon>Fungi</taxon>
        <taxon>Dikarya</taxon>
        <taxon>Ascomycota</taxon>
        <taxon>Pezizomycotina</taxon>
        <taxon>Eurotiomycetes</taxon>
        <taxon>Eurotiomycetidae</taxon>
        <taxon>Eurotiales</taxon>
        <taxon>Aspergillaceae</taxon>
        <taxon>Penicillium</taxon>
        <taxon>Penicillium chrysogenum species complex</taxon>
    </lineage>
</organism>
<keyword evidence="2" id="KW-1185">Reference proteome</keyword>
<dbReference type="HOGENOM" id="CLU_1525675_0_0_1"/>
<dbReference type="EMBL" id="AM920439">
    <property type="protein sequence ID" value="CAP87077.1"/>
    <property type="molecule type" value="Genomic_DNA"/>
</dbReference>
<name>B6HWV8_PENRW</name>
<dbReference type="AlphaFoldDB" id="B6HWV8"/>
<protein>
    <submittedName>
        <fullName evidence="1">Uncharacterized protein</fullName>
    </submittedName>
</protein>
<dbReference type="Proteomes" id="UP000000724">
    <property type="component" value="Contig Pc00c24"/>
</dbReference>
<evidence type="ECO:0000313" key="2">
    <source>
        <dbReference type="Proteomes" id="UP000000724"/>
    </source>
</evidence>
<sequence>MAKTFPTQVRRALVGGKLDDSVSLSIAEEELRRSDIATGDGLYLMSAVHLFTPQAHASHPGLNNRQIHNRKLFLTFPINGLAQIISQVCPRNVGFLFTAPPLQHPLSPSPFPHPFSGCRPSRTTLALADDGFHGGSNTNSLLNLGIIIRSGSHRLMIYGSPAGSFRERIGPIPCAT</sequence>